<evidence type="ECO:0000256" key="2">
    <source>
        <dbReference type="ARBA" id="ARBA00023002"/>
    </source>
</evidence>
<proteinExistence type="inferred from homology"/>
<dbReference type="OrthoDB" id="4449798at2"/>
<dbReference type="NCBIfam" id="NF004846">
    <property type="entry name" value="PRK06197.1"/>
    <property type="match status" value="1"/>
</dbReference>
<dbReference type="Proteomes" id="UP000278962">
    <property type="component" value="Unassembled WGS sequence"/>
</dbReference>
<accession>A0A660LEB8</accession>
<evidence type="ECO:0000313" key="4">
    <source>
        <dbReference type="Proteomes" id="UP000278962"/>
    </source>
</evidence>
<dbReference type="EMBL" id="RBIL01000001">
    <property type="protein sequence ID" value="RKQ92656.1"/>
    <property type="molecule type" value="Genomic_DNA"/>
</dbReference>
<gene>
    <name evidence="3" type="ORF">C8N24_2508</name>
</gene>
<dbReference type="Pfam" id="PF00106">
    <property type="entry name" value="adh_short"/>
    <property type="match status" value="1"/>
</dbReference>
<keyword evidence="4" id="KW-1185">Reference proteome</keyword>
<dbReference type="InterPro" id="IPR002347">
    <property type="entry name" value="SDR_fam"/>
</dbReference>
<evidence type="ECO:0000313" key="3">
    <source>
        <dbReference type="EMBL" id="RKQ92656.1"/>
    </source>
</evidence>
<dbReference type="PRINTS" id="PR00081">
    <property type="entry name" value="GDHRDH"/>
</dbReference>
<dbReference type="PANTHER" id="PTHR24320">
    <property type="entry name" value="RETINOL DEHYDROGENASE"/>
    <property type="match status" value="1"/>
</dbReference>
<dbReference type="SUPFAM" id="SSF51735">
    <property type="entry name" value="NAD(P)-binding Rossmann-fold domains"/>
    <property type="match status" value="1"/>
</dbReference>
<dbReference type="InterPro" id="IPR036291">
    <property type="entry name" value="NAD(P)-bd_dom_sf"/>
</dbReference>
<dbReference type="PANTHER" id="PTHR24320:SF148">
    <property type="entry name" value="NAD(P)-BINDING ROSSMANN-FOLD SUPERFAMILY PROTEIN"/>
    <property type="match status" value="1"/>
</dbReference>
<organism evidence="3 4">
    <name type="scientific">Solirubrobacter pauli</name>
    <dbReference type="NCBI Taxonomy" id="166793"/>
    <lineage>
        <taxon>Bacteria</taxon>
        <taxon>Bacillati</taxon>
        <taxon>Actinomycetota</taxon>
        <taxon>Thermoleophilia</taxon>
        <taxon>Solirubrobacterales</taxon>
        <taxon>Solirubrobacteraceae</taxon>
        <taxon>Solirubrobacter</taxon>
    </lineage>
</organism>
<name>A0A660LEB8_9ACTN</name>
<dbReference type="NCBIfam" id="NF004513">
    <property type="entry name" value="PRK05854.1"/>
    <property type="match status" value="1"/>
</dbReference>
<protein>
    <submittedName>
        <fullName evidence="3">NAD(P)-dependent dehydrogenase (Short-subunit alcohol dehydrogenase family)</fullName>
    </submittedName>
</protein>
<sequence length="312" mass="33234">MPRTPVDITVPDLSGTRALVTGASDGVGLIVAERLARAGADVLMPVRNRAKGIAAADRIRAAAPGATLDVRELDLASQASVRRLATELLAEGRPLDLLINNAGVMTPPERRVTEDGFELQLATNHLGHFALVGRLLPLLRGARVTTQSSVAVRRAAVHWDDLQWQQGYDAQKAYASSKLAVSLFGLHLDRLSRERGWGLASNVSHPGISATNLLASQPAMGRAEDTRAVRVIRWLATSRLPFAQTAAEGALPALYAATDPRAEGGRFYGPGGFQHASGAPAEQKPYPPLTDVAEAERVWAVSGELTGVKWTP</sequence>
<dbReference type="GO" id="GO:0016491">
    <property type="term" value="F:oxidoreductase activity"/>
    <property type="evidence" value="ECO:0007669"/>
    <property type="project" value="UniProtKB-KW"/>
</dbReference>
<keyword evidence="2" id="KW-0560">Oxidoreductase</keyword>
<comment type="caution">
    <text evidence="3">The sequence shown here is derived from an EMBL/GenBank/DDBJ whole genome shotgun (WGS) entry which is preliminary data.</text>
</comment>
<dbReference type="AlphaFoldDB" id="A0A660LEB8"/>
<dbReference type="RefSeq" id="WP_121250335.1">
    <property type="nucleotide sequence ID" value="NZ_RBIL01000001.1"/>
</dbReference>
<comment type="similarity">
    <text evidence="1">Belongs to the short-chain dehydrogenases/reductases (SDR) family.</text>
</comment>
<dbReference type="Gene3D" id="3.40.50.720">
    <property type="entry name" value="NAD(P)-binding Rossmann-like Domain"/>
    <property type="match status" value="1"/>
</dbReference>
<reference evidence="3 4" key="1">
    <citation type="submission" date="2018-10" db="EMBL/GenBank/DDBJ databases">
        <title>Genomic Encyclopedia of Archaeal and Bacterial Type Strains, Phase II (KMG-II): from individual species to whole genera.</title>
        <authorList>
            <person name="Goeker M."/>
        </authorList>
    </citation>
    <scope>NUCLEOTIDE SEQUENCE [LARGE SCALE GENOMIC DNA]</scope>
    <source>
        <strain evidence="3 4">DSM 14954</strain>
    </source>
</reference>
<evidence type="ECO:0000256" key="1">
    <source>
        <dbReference type="ARBA" id="ARBA00006484"/>
    </source>
</evidence>